<dbReference type="Proteomes" id="UP000054776">
    <property type="component" value="Unassembled WGS sequence"/>
</dbReference>
<comment type="caution">
    <text evidence="1">The sequence shown here is derived from an EMBL/GenBank/DDBJ whole genome shotgun (WGS) entry which is preliminary data.</text>
</comment>
<evidence type="ECO:0000313" key="1">
    <source>
        <dbReference type="EMBL" id="KRY35921.1"/>
    </source>
</evidence>
<dbReference type="InParanoid" id="A0A0V1BG64"/>
<protein>
    <submittedName>
        <fullName evidence="1">Uncharacterized protein</fullName>
    </submittedName>
</protein>
<dbReference type="AlphaFoldDB" id="A0A0V1BG64"/>
<evidence type="ECO:0000313" key="2">
    <source>
        <dbReference type="Proteomes" id="UP000054776"/>
    </source>
</evidence>
<name>A0A0V1BG64_TRISP</name>
<proteinExistence type="predicted"/>
<gene>
    <name evidence="1" type="ORF">T01_13129</name>
</gene>
<dbReference type="EMBL" id="JYDH01000048">
    <property type="protein sequence ID" value="KRY35921.1"/>
    <property type="molecule type" value="Genomic_DNA"/>
</dbReference>
<reference evidence="1 2" key="1">
    <citation type="submission" date="2015-01" db="EMBL/GenBank/DDBJ databases">
        <title>Evolution of Trichinella species and genotypes.</title>
        <authorList>
            <person name="Korhonen P.K."/>
            <person name="Edoardo P."/>
            <person name="Giuseppe L.R."/>
            <person name="Gasser R.B."/>
        </authorList>
    </citation>
    <scope>NUCLEOTIDE SEQUENCE [LARGE SCALE GENOMIC DNA]</scope>
    <source>
        <strain evidence="1">ISS3</strain>
    </source>
</reference>
<accession>A0A0V1BG64</accession>
<organism evidence="1 2">
    <name type="scientific">Trichinella spiralis</name>
    <name type="common">Trichina worm</name>
    <dbReference type="NCBI Taxonomy" id="6334"/>
    <lineage>
        <taxon>Eukaryota</taxon>
        <taxon>Metazoa</taxon>
        <taxon>Ecdysozoa</taxon>
        <taxon>Nematoda</taxon>
        <taxon>Enoplea</taxon>
        <taxon>Dorylaimia</taxon>
        <taxon>Trichinellida</taxon>
        <taxon>Trichinellidae</taxon>
        <taxon>Trichinella</taxon>
    </lineage>
</organism>
<keyword evidence="2" id="KW-1185">Reference proteome</keyword>
<sequence>MHNNANIFYKRLISSKRFNKLPLNKGNNKLKSFPMRYILTHKFLVVIQSCTCQIASDEALKQPRPEISI</sequence>